<feature type="repeat" description="ANK" evidence="3">
    <location>
        <begin position="283"/>
        <end position="315"/>
    </location>
</feature>
<reference evidence="5" key="1">
    <citation type="journal article" date="2013" name="Nature">
        <title>Pan genome of the phytoplankton Emiliania underpins its global distribution.</title>
        <authorList>
            <person name="Read B.A."/>
            <person name="Kegel J."/>
            <person name="Klute M.J."/>
            <person name="Kuo A."/>
            <person name="Lefebvre S.C."/>
            <person name="Maumus F."/>
            <person name="Mayer C."/>
            <person name="Miller J."/>
            <person name="Monier A."/>
            <person name="Salamov A."/>
            <person name="Young J."/>
            <person name="Aguilar M."/>
            <person name="Claverie J.M."/>
            <person name="Frickenhaus S."/>
            <person name="Gonzalez K."/>
            <person name="Herman E.K."/>
            <person name="Lin Y.C."/>
            <person name="Napier J."/>
            <person name="Ogata H."/>
            <person name="Sarno A.F."/>
            <person name="Shmutz J."/>
            <person name="Schroeder D."/>
            <person name="de Vargas C."/>
            <person name="Verret F."/>
            <person name="von Dassow P."/>
            <person name="Valentin K."/>
            <person name="Van de Peer Y."/>
            <person name="Wheeler G."/>
            <person name="Dacks J.B."/>
            <person name="Delwiche C.F."/>
            <person name="Dyhrman S.T."/>
            <person name="Glockner G."/>
            <person name="John U."/>
            <person name="Richards T."/>
            <person name="Worden A.Z."/>
            <person name="Zhang X."/>
            <person name="Grigoriev I.V."/>
            <person name="Allen A.E."/>
            <person name="Bidle K."/>
            <person name="Borodovsky M."/>
            <person name="Bowler C."/>
            <person name="Brownlee C."/>
            <person name="Cock J.M."/>
            <person name="Elias M."/>
            <person name="Gladyshev V.N."/>
            <person name="Groth M."/>
            <person name="Guda C."/>
            <person name="Hadaegh A."/>
            <person name="Iglesias-Rodriguez M.D."/>
            <person name="Jenkins J."/>
            <person name="Jones B.M."/>
            <person name="Lawson T."/>
            <person name="Leese F."/>
            <person name="Lindquist E."/>
            <person name="Lobanov A."/>
            <person name="Lomsadze A."/>
            <person name="Malik S.B."/>
            <person name="Marsh M.E."/>
            <person name="Mackinder L."/>
            <person name="Mock T."/>
            <person name="Mueller-Roeber B."/>
            <person name="Pagarete A."/>
            <person name="Parker M."/>
            <person name="Probert I."/>
            <person name="Quesneville H."/>
            <person name="Raines C."/>
            <person name="Rensing S.A."/>
            <person name="Riano-Pachon D.M."/>
            <person name="Richier S."/>
            <person name="Rokitta S."/>
            <person name="Shiraiwa Y."/>
            <person name="Soanes D.M."/>
            <person name="van der Giezen M."/>
            <person name="Wahlund T.M."/>
            <person name="Williams B."/>
            <person name="Wilson W."/>
            <person name="Wolfe G."/>
            <person name="Wurch L.L."/>
        </authorList>
    </citation>
    <scope>NUCLEOTIDE SEQUENCE</scope>
</reference>
<reference evidence="4" key="2">
    <citation type="submission" date="2024-10" db="UniProtKB">
        <authorList>
            <consortium name="EnsemblProtists"/>
        </authorList>
    </citation>
    <scope>IDENTIFICATION</scope>
</reference>
<dbReference type="Pfam" id="PF12796">
    <property type="entry name" value="Ank_2"/>
    <property type="match status" value="2"/>
</dbReference>
<organism evidence="4 5">
    <name type="scientific">Emiliania huxleyi (strain CCMP1516)</name>
    <dbReference type="NCBI Taxonomy" id="280463"/>
    <lineage>
        <taxon>Eukaryota</taxon>
        <taxon>Haptista</taxon>
        <taxon>Haptophyta</taxon>
        <taxon>Prymnesiophyceae</taxon>
        <taxon>Isochrysidales</taxon>
        <taxon>Noelaerhabdaceae</taxon>
        <taxon>Emiliania</taxon>
    </lineage>
</organism>
<dbReference type="InterPro" id="IPR002110">
    <property type="entry name" value="Ankyrin_rpt"/>
</dbReference>
<keyword evidence="2 3" id="KW-0040">ANK repeat</keyword>
<protein>
    <recommendedName>
        <fullName evidence="6">Ankyrin repeat protein</fullName>
    </recommendedName>
</protein>
<dbReference type="SUPFAM" id="SSF48452">
    <property type="entry name" value="TPR-like"/>
    <property type="match status" value="1"/>
</dbReference>
<keyword evidence="1" id="KW-0677">Repeat</keyword>
<evidence type="ECO:0000256" key="1">
    <source>
        <dbReference type="ARBA" id="ARBA00022737"/>
    </source>
</evidence>
<dbReference type="SMART" id="SM00248">
    <property type="entry name" value="ANK"/>
    <property type="match status" value="4"/>
</dbReference>
<dbReference type="SUPFAM" id="SSF48403">
    <property type="entry name" value="Ankyrin repeat"/>
    <property type="match status" value="1"/>
</dbReference>
<evidence type="ECO:0008006" key="6">
    <source>
        <dbReference type="Google" id="ProtNLM"/>
    </source>
</evidence>
<dbReference type="RefSeq" id="XP_005757172.1">
    <property type="nucleotide sequence ID" value="XM_005757115.1"/>
</dbReference>
<feature type="repeat" description="ANK" evidence="3">
    <location>
        <begin position="385"/>
        <end position="417"/>
    </location>
</feature>
<dbReference type="GeneID" id="17250818"/>
<dbReference type="AlphaFoldDB" id="A0A0D3I0F8"/>
<dbReference type="EnsemblProtists" id="EOD04743">
    <property type="protein sequence ID" value="EOD04743"/>
    <property type="gene ID" value="EMIHUDRAFT_220893"/>
</dbReference>
<dbReference type="eggNOG" id="KOG4177">
    <property type="taxonomic scope" value="Eukaryota"/>
</dbReference>
<evidence type="ECO:0000256" key="2">
    <source>
        <dbReference type="ARBA" id="ARBA00023043"/>
    </source>
</evidence>
<dbReference type="InterPro" id="IPR011990">
    <property type="entry name" value="TPR-like_helical_dom_sf"/>
</dbReference>
<accession>A0A0D3I0F8</accession>
<dbReference type="PROSITE" id="PS50088">
    <property type="entry name" value="ANK_REPEAT"/>
    <property type="match status" value="2"/>
</dbReference>
<evidence type="ECO:0000313" key="5">
    <source>
        <dbReference type="Proteomes" id="UP000013827"/>
    </source>
</evidence>
<dbReference type="PROSITE" id="PS50297">
    <property type="entry name" value="ANK_REP_REGION"/>
    <property type="match status" value="2"/>
</dbReference>
<keyword evidence="5" id="KW-1185">Reference proteome</keyword>
<dbReference type="InterPro" id="IPR036770">
    <property type="entry name" value="Ankyrin_rpt-contain_sf"/>
</dbReference>
<dbReference type="Gene3D" id="1.25.40.10">
    <property type="entry name" value="Tetratricopeptide repeat domain"/>
    <property type="match status" value="1"/>
</dbReference>
<dbReference type="GO" id="GO:0005737">
    <property type="term" value="C:cytoplasm"/>
    <property type="evidence" value="ECO:0007669"/>
    <property type="project" value="TreeGrafter"/>
</dbReference>
<dbReference type="STRING" id="2903.R1B579"/>
<dbReference type="eggNOG" id="KOG0548">
    <property type="taxonomic scope" value="Eukaryota"/>
</dbReference>
<dbReference type="HOGENOM" id="CLU_043895_0_0_1"/>
<dbReference type="Proteomes" id="UP000013827">
    <property type="component" value="Unassembled WGS sequence"/>
</dbReference>
<dbReference type="Gene3D" id="1.25.40.20">
    <property type="entry name" value="Ankyrin repeat-containing domain"/>
    <property type="match status" value="2"/>
</dbReference>
<proteinExistence type="predicted"/>
<evidence type="ECO:0000313" key="4">
    <source>
        <dbReference type="EnsemblProtists" id="EOD04743"/>
    </source>
</evidence>
<dbReference type="PANTHER" id="PTHR24198">
    <property type="entry name" value="ANKYRIN REPEAT AND PROTEIN KINASE DOMAIN-CONTAINING PROTEIN"/>
    <property type="match status" value="1"/>
</dbReference>
<evidence type="ECO:0000256" key="3">
    <source>
        <dbReference type="PROSITE-ProRule" id="PRU00023"/>
    </source>
</evidence>
<dbReference type="PaxDb" id="2903-EOD04743"/>
<dbReference type="PANTHER" id="PTHR24198:SF185">
    <property type="entry name" value="ANKYRIN-3"/>
    <property type="match status" value="1"/>
</dbReference>
<dbReference type="KEGG" id="ehx:EMIHUDRAFT_220893"/>
<sequence length="488" mass="51037">MLMILARLVRSESFWAVAKQLRQHCLPLRVGSRASIALSRAAHCHVLVAELHRGERRGDSGDRRASGAAGIASSEAASIAAAHRGVGRSSVPSGSRRDLFTVLEYPYRILARFGDSRSRVPLPLIQPGCKVAELAALAASLNAQGDHFGAVEALTKAIALSPHDVSLLEARSGACARLDKHAACLHDGELIVRLTPDWYRGHAICGSALFCLKQYTASVLAYRRALGFAVGSPAERGLQSALVDACGRVDGALRQCSMLGDTTQLCSLLSSGAARIDAPDEKHGFTPLLLAAAAGHPGCVRALLDGGACAGARDRYGKTALMWAAAQRHEGVADVLLRRCASEAASLVATDSAGWDALHAACLSGCLPLVERLLPLADVGRAAVDGSTYLHAAAQGGHVAVARLLLDRRADPSARQTRGKRPLDLASAARKSEVVALLRPQTPELPPSSCIATGLATPTGRSMAIAVGLAFVAVWWVLAPVLGEPPPT</sequence>
<name>A0A0D3I0F8_EMIH1</name>